<organism evidence="11 12">
    <name type="scientific">Helobdella robusta</name>
    <name type="common">Californian leech</name>
    <dbReference type="NCBI Taxonomy" id="6412"/>
    <lineage>
        <taxon>Eukaryota</taxon>
        <taxon>Metazoa</taxon>
        <taxon>Spiralia</taxon>
        <taxon>Lophotrochozoa</taxon>
        <taxon>Annelida</taxon>
        <taxon>Clitellata</taxon>
        <taxon>Hirudinea</taxon>
        <taxon>Rhynchobdellida</taxon>
        <taxon>Glossiphoniidae</taxon>
        <taxon>Helobdella</taxon>
    </lineage>
</organism>
<dbReference type="GO" id="GO:0008013">
    <property type="term" value="F:beta-catenin binding"/>
    <property type="evidence" value="ECO:0000318"/>
    <property type="project" value="GO_Central"/>
</dbReference>
<feature type="domain" description="Cadherin" evidence="9">
    <location>
        <begin position="498"/>
        <end position="610"/>
    </location>
</feature>
<evidence type="ECO:0000256" key="3">
    <source>
        <dbReference type="ARBA" id="ARBA00022729"/>
    </source>
</evidence>
<feature type="domain" description="Cadherin" evidence="9">
    <location>
        <begin position="841"/>
        <end position="949"/>
    </location>
</feature>
<reference evidence="12" key="1">
    <citation type="submission" date="2012-12" db="EMBL/GenBank/DDBJ databases">
        <authorList>
            <person name="Hellsten U."/>
            <person name="Grimwood J."/>
            <person name="Chapman J.A."/>
            <person name="Shapiro H."/>
            <person name="Aerts A."/>
            <person name="Otillar R.P."/>
            <person name="Terry A.Y."/>
            <person name="Boore J.L."/>
            <person name="Simakov O."/>
            <person name="Marletaz F."/>
            <person name="Cho S.-J."/>
            <person name="Edsinger-Gonzales E."/>
            <person name="Havlak P."/>
            <person name="Kuo D.-H."/>
            <person name="Larsson T."/>
            <person name="Lv J."/>
            <person name="Arendt D."/>
            <person name="Savage R."/>
            <person name="Osoegawa K."/>
            <person name="de Jong P."/>
            <person name="Lindberg D.R."/>
            <person name="Seaver E.C."/>
            <person name="Weisblat D.A."/>
            <person name="Putnam N.H."/>
            <person name="Grigoriev I.V."/>
            <person name="Rokhsar D.S."/>
        </authorList>
    </citation>
    <scope>NUCLEOTIDE SEQUENCE</scope>
</reference>
<dbReference type="InterPro" id="IPR015919">
    <property type="entry name" value="Cadherin-like_sf"/>
</dbReference>
<feature type="domain" description="Cadherin" evidence="9">
    <location>
        <begin position="36"/>
        <end position="154"/>
    </location>
</feature>
<dbReference type="STRING" id="6412.T1FT80"/>
<dbReference type="GO" id="GO:0098742">
    <property type="term" value="P:cell-cell adhesion via plasma-membrane adhesion molecules"/>
    <property type="evidence" value="ECO:0000318"/>
    <property type="project" value="GO_Central"/>
</dbReference>
<dbReference type="KEGG" id="hro:HELRODRAFT_191702"/>
<dbReference type="Pfam" id="PF00028">
    <property type="entry name" value="Cadherin"/>
    <property type="match status" value="2"/>
</dbReference>
<feature type="domain" description="Cadherin" evidence="9">
    <location>
        <begin position="716"/>
        <end position="842"/>
    </location>
</feature>
<evidence type="ECO:0000259" key="9">
    <source>
        <dbReference type="PROSITE" id="PS50268"/>
    </source>
</evidence>
<dbReference type="EMBL" id="AMQM01004192">
    <property type="status" value="NOT_ANNOTATED_CDS"/>
    <property type="molecule type" value="Genomic_DNA"/>
</dbReference>
<reference evidence="11" key="3">
    <citation type="submission" date="2015-06" db="UniProtKB">
        <authorList>
            <consortium name="EnsemblMetazoa"/>
        </authorList>
    </citation>
    <scope>IDENTIFICATION</scope>
</reference>
<dbReference type="PANTHER" id="PTHR24027">
    <property type="entry name" value="CADHERIN-23"/>
    <property type="match status" value="1"/>
</dbReference>
<evidence type="ECO:0000256" key="4">
    <source>
        <dbReference type="ARBA" id="ARBA00022737"/>
    </source>
</evidence>
<keyword evidence="7" id="KW-0472">Membrane</keyword>
<dbReference type="CTD" id="20212027"/>
<dbReference type="InterPro" id="IPR002126">
    <property type="entry name" value="Cadherin-like_dom"/>
</dbReference>
<keyword evidence="3" id="KW-0732">Signal</keyword>
<comment type="subcellular location">
    <subcellularLocation>
        <location evidence="1">Membrane</location>
        <topology evidence="1">Single-pass membrane protein</topology>
    </subcellularLocation>
</comment>
<dbReference type="HOGENOM" id="CLU_282044_0_0_1"/>
<keyword evidence="6" id="KW-1133">Transmembrane helix</keyword>
<dbReference type="PANTHER" id="PTHR24027:SF422">
    <property type="entry name" value="CADHERIN DOMAIN-CONTAINING PROTEIN"/>
    <property type="match status" value="1"/>
</dbReference>
<dbReference type="RefSeq" id="XP_009017286.1">
    <property type="nucleotide sequence ID" value="XM_009019038.1"/>
</dbReference>
<evidence type="ECO:0000313" key="11">
    <source>
        <dbReference type="EnsemblMetazoa" id="HelroP191702"/>
    </source>
</evidence>
<name>T1FT80_HELRO</name>
<dbReference type="eggNOG" id="KOG3594">
    <property type="taxonomic scope" value="Eukaryota"/>
</dbReference>
<dbReference type="SMART" id="SM00112">
    <property type="entry name" value="CA"/>
    <property type="match status" value="9"/>
</dbReference>
<dbReference type="GO" id="GO:0016477">
    <property type="term" value="P:cell migration"/>
    <property type="evidence" value="ECO:0000318"/>
    <property type="project" value="GO_Central"/>
</dbReference>
<feature type="domain" description="Cadherin" evidence="9">
    <location>
        <begin position="950"/>
        <end position="1054"/>
    </location>
</feature>
<sequence length="1109" mass="122618">MPSFPVVFSVVIEGRTPIYTQVTVNVRPVNHNPKFDSNPYRFSVRDNADVGALLYSDMNVIDEDTGPNGTVAVLCDVTSSPQASNICSYFTLSQSNISGFPDRSRISIILAKRLDFNLNYSFYLIARDQGNPSLTDSTNVIMTVENSQDSRPIFIGTPYFVNVPELGNDLSTSLMSFQVRDARPPGPGNSLQLTLEGDTKNWFTLGYPSLNGDTYTVQLRRNSPNINLDENSQRSRYAINIKATQIVNNQLSSVYSMTTINVNIIDINNNAPIFSQSSYTANVSEGLVYLATVAGVSIVVTDLDLQDNAYFELSLNHLPPLQPGIFQVSPTFGQGSVAAALQVAKPEFIRYDVMKTMNLTIVARETRTAERRSSMASITIYITSPNNHAPYFPNILNPISIFDDTPVYSQISSYIRAQDDDPGDNGKITYKIISTDNSDKYFSIDPNSGILTLSSPLSYSVQSTFLFQVQATDGGGLTATTSILINIKDHNFNYPVFDSDSYITYVPEGTTDMQPRVTVRAALRPMISDRVYYYQFGPGISQLINTTFRVNPNTGSITMLQPVDFNRTPNKQGYFDIPVACGVVNYPEIPIGHTNVRVYIMDSNNHPPVFTNPNYQSITIPETTKPDTNVMRVTATDEDTGDFGKIVYYIETGSRDDFVVDPFTGDIKVARQPNLKPEQNYNITVIARDSGQPPLSATTFVAIIITDSISHNPVFSPDQYTYVIIESTPANTLVGTLNAKSQDKRAKLSYSFIYNTWKVYKNDQEVSASVADWFSIDQDIGTIKIRNPLIQYSQSDKVTVNVTVRVTNPDNVNDVLSAIAPVTILILPIAQSSDKVVFSPAADDFNFQMIEKQPVNTPLYNFVAFYLKDSSQIRNFILTENPGTPRGYFMIDGSTGALRVSKVINYLDLPSSKNLTYKVKATAQPPSTAYALANVTINILPLNGEKPIFVNGNYIFRVNSTQPTGTTIGVISATCPYGTSPTPVVTYQLITPSDYFYIDQNNGTFVLSKRLDSADSTQLLYNLIAQAYCVDLKTTSTALIQVYVTPIKTLVPVFTNTFYRFPASAGYTGLLGQVLAYDPNPFNKSSIVYTILSVTPGPSLHDKLDHWSN</sequence>
<evidence type="ECO:0000256" key="5">
    <source>
        <dbReference type="ARBA" id="ARBA00022837"/>
    </source>
</evidence>
<feature type="domain" description="Cadherin" evidence="9">
    <location>
        <begin position="612"/>
        <end position="715"/>
    </location>
</feature>
<dbReference type="SUPFAM" id="SSF49313">
    <property type="entry name" value="Cadherin-like"/>
    <property type="match status" value="9"/>
</dbReference>
<dbReference type="Proteomes" id="UP000015101">
    <property type="component" value="Unassembled WGS sequence"/>
</dbReference>
<evidence type="ECO:0000256" key="6">
    <source>
        <dbReference type="ARBA" id="ARBA00022989"/>
    </source>
</evidence>
<feature type="domain" description="Cadherin" evidence="9">
    <location>
        <begin position="393"/>
        <end position="497"/>
    </location>
</feature>
<dbReference type="InParanoid" id="T1FT80"/>
<dbReference type="PRINTS" id="PR00205">
    <property type="entry name" value="CADHERIN"/>
</dbReference>
<dbReference type="PROSITE" id="PS50268">
    <property type="entry name" value="CADHERIN_2"/>
    <property type="match status" value="9"/>
</dbReference>
<dbReference type="GO" id="GO:0007156">
    <property type="term" value="P:homophilic cell adhesion via plasma membrane adhesion molecules"/>
    <property type="evidence" value="ECO:0007669"/>
    <property type="project" value="InterPro"/>
</dbReference>
<feature type="domain" description="Cadherin" evidence="9">
    <location>
        <begin position="155"/>
        <end position="274"/>
    </location>
</feature>
<dbReference type="CDD" id="cd11304">
    <property type="entry name" value="Cadherin_repeat"/>
    <property type="match status" value="6"/>
</dbReference>
<dbReference type="GO" id="GO:0045296">
    <property type="term" value="F:cadherin binding"/>
    <property type="evidence" value="ECO:0000318"/>
    <property type="project" value="GO_Central"/>
</dbReference>
<dbReference type="GeneID" id="20212027"/>
<protein>
    <recommendedName>
        <fullName evidence="9">Cadherin domain-containing protein</fullName>
    </recommendedName>
</protein>
<evidence type="ECO:0000256" key="7">
    <source>
        <dbReference type="ARBA" id="ARBA00023136"/>
    </source>
</evidence>
<evidence type="ECO:0000313" key="12">
    <source>
        <dbReference type="Proteomes" id="UP000015101"/>
    </source>
</evidence>
<dbReference type="Gene3D" id="2.60.40.60">
    <property type="entry name" value="Cadherins"/>
    <property type="match status" value="9"/>
</dbReference>
<reference evidence="10 12" key="2">
    <citation type="journal article" date="2013" name="Nature">
        <title>Insights into bilaterian evolution from three spiralian genomes.</title>
        <authorList>
            <person name="Simakov O."/>
            <person name="Marletaz F."/>
            <person name="Cho S.J."/>
            <person name="Edsinger-Gonzales E."/>
            <person name="Havlak P."/>
            <person name="Hellsten U."/>
            <person name="Kuo D.H."/>
            <person name="Larsson T."/>
            <person name="Lv J."/>
            <person name="Arendt D."/>
            <person name="Savage R."/>
            <person name="Osoegawa K."/>
            <person name="de Jong P."/>
            <person name="Grimwood J."/>
            <person name="Chapman J.A."/>
            <person name="Shapiro H."/>
            <person name="Aerts A."/>
            <person name="Otillar R.P."/>
            <person name="Terry A.Y."/>
            <person name="Boore J.L."/>
            <person name="Grigoriev I.V."/>
            <person name="Lindberg D.R."/>
            <person name="Seaver E.C."/>
            <person name="Weisblat D.A."/>
            <person name="Putnam N.H."/>
            <person name="Rokhsar D.S."/>
        </authorList>
    </citation>
    <scope>NUCLEOTIDE SEQUENCE</scope>
</reference>
<feature type="domain" description="Cadherin" evidence="9">
    <location>
        <begin position="275"/>
        <end position="392"/>
    </location>
</feature>
<keyword evidence="5 8" id="KW-0106">Calcium</keyword>
<proteinExistence type="predicted"/>
<dbReference type="EMBL" id="AMQM01004193">
    <property type="status" value="NOT_ANNOTATED_CDS"/>
    <property type="molecule type" value="Genomic_DNA"/>
</dbReference>
<dbReference type="EnsemblMetazoa" id="HelroT191702">
    <property type="protein sequence ID" value="HelroP191702"/>
    <property type="gene ID" value="HelroG191702"/>
</dbReference>
<dbReference type="InterPro" id="IPR039808">
    <property type="entry name" value="Cadherin"/>
</dbReference>
<keyword evidence="12" id="KW-1185">Reference proteome</keyword>
<evidence type="ECO:0000256" key="8">
    <source>
        <dbReference type="PROSITE-ProRule" id="PRU00043"/>
    </source>
</evidence>
<dbReference type="GO" id="GO:0016342">
    <property type="term" value="C:catenin complex"/>
    <property type="evidence" value="ECO:0000318"/>
    <property type="project" value="GO_Central"/>
</dbReference>
<evidence type="ECO:0000256" key="1">
    <source>
        <dbReference type="ARBA" id="ARBA00004167"/>
    </source>
</evidence>
<dbReference type="AlphaFoldDB" id="T1FT80"/>
<gene>
    <name evidence="11" type="primary">20212027</name>
    <name evidence="10" type="ORF">HELRODRAFT_191702</name>
</gene>
<keyword evidence="2" id="KW-0812">Transmembrane</keyword>
<accession>T1FT80</accession>
<evidence type="ECO:0000313" key="10">
    <source>
        <dbReference type="EMBL" id="ESO04707.1"/>
    </source>
</evidence>
<evidence type="ECO:0000256" key="2">
    <source>
        <dbReference type="ARBA" id="ARBA00022692"/>
    </source>
</evidence>
<dbReference type="OrthoDB" id="6491773at2759"/>
<dbReference type="EMBL" id="KB096457">
    <property type="protein sequence ID" value="ESO04707.1"/>
    <property type="molecule type" value="Genomic_DNA"/>
</dbReference>
<dbReference type="GO" id="GO:0005509">
    <property type="term" value="F:calcium ion binding"/>
    <property type="evidence" value="ECO:0007669"/>
    <property type="project" value="UniProtKB-UniRule"/>
</dbReference>
<keyword evidence="4" id="KW-0677">Repeat</keyword>
<dbReference type="FunFam" id="2.60.40.60:FF:000020">
    <property type="entry name" value="Dachsous cadherin-related 1b"/>
    <property type="match status" value="1"/>
</dbReference>